<dbReference type="SUPFAM" id="SSF58104">
    <property type="entry name" value="Methyl-accepting chemotaxis protein (MCP) signaling domain"/>
    <property type="match status" value="1"/>
</dbReference>
<dbReference type="GO" id="GO:0005886">
    <property type="term" value="C:plasma membrane"/>
    <property type="evidence" value="ECO:0007669"/>
    <property type="project" value="TreeGrafter"/>
</dbReference>
<dbReference type="InterPro" id="IPR004090">
    <property type="entry name" value="Chemotax_Me-accpt_rcpt"/>
</dbReference>
<dbReference type="SMART" id="SM00304">
    <property type="entry name" value="HAMP"/>
    <property type="match status" value="1"/>
</dbReference>
<dbReference type="GO" id="GO:0007165">
    <property type="term" value="P:signal transduction"/>
    <property type="evidence" value="ECO:0007669"/>
    <property type="project" value="UniProtKB-KW"/>
</dbReference>
<comment type="similarity">
    <text evidence="4">Belongs to the methyl-accepting chemotaxis (MCP) protein family.</text>
</comment>
<evidence type="ECO:0000256" key="3">
    <source>
        <dbReference type="ARBA" id="ARBA00023224"/>
    </source>
</evidence>
<keyword evidence="2" id="KW-0145">Chemotaxis</keyword>
<keyword evidence="6" id="KW-1133">Transmembrane helix</keyword>
<dbReference type="GO" id="GO:0004888">
    <property type="term" value="F:transmembrane signaling receptor activity"/>
    <property type="evidence" value="ECO:0007669"/>
    <property type="project" value="InterPro"/>
</dbReference>
<keyword evidence="3 5" id="KW-0807">Transducer</keyword>
<feature type="transmembrane region" description="Helical" evidence="6">
    <location>
        <begin position="30"/>
        <end position="47"/>
    </location>
</feature>
<dbReference type="Gene3D" id="1.10.287.950">
    <property type="entry name" value="Methyl-accepting chemotaxis protein"/>
    <property type="match status" value="1"/>
</dbReference>
<feature type="domain" description="Methyl-accepting transducer" evidence="7">
    <location>
        <begin position="281"/>
        <end position="510"/>
    </location>
</feature>
<evidence type="ECO:0000259" key="8">
    <source>
        <dbReference type="PROSITE" id="PS50885"/>
    </source>
</evidence>
<reference evidence="9 10" key="1">
    <citation type="submission" date="2017-10" db="EMBL/GenBank/DDBJ databases">
        <authorList>
            <person name="Banno H."/>
            <person name="Chua N.-H."/>
        </authorList>
    </citation>
    <scope>NUCLEOTIDE SEQUENCE [LARGE SCALE GENOMIC DNA]</scope>
    <source>
        <strain evidence="9 10">SCPM-O-B-7607</strain>
    </source>
</reference>
<evidence type="ECO:0000256" key="4">
    <source>
        <dbReference type="ARBA" id="ARBA00029447"/>
    </source>
</evidence>
<feature type="domain" description="HAMP" evidence="8">
    <location>
        <begin position="224"/>
        <end position="276"/>
    </location>
</feature>
<organism evidence="9 10">
    <name type="scientific">Yersinia bercovieri</name>
    <dbReference type="NCBI Taxonomy" id="634"/>
    <lineage>
        <taxon>Bacteria</taxon>
        <taxon>Pseudomonadati</taxon>
        <taxon>Pseudomonadota</taxon>
        <taxon>Gammaproteobacteria</taxon>
        <taxon>Enterobacterales</taxon>
        <taxon>Yersiniaceae</taxon>
        <taxon>Yersinia</taxon>
    </lineage>
</organism>
<keyword evidence="6" id="KW-0472">Membrane</keyword>
<dbReference type="GO" id="GO:0006935">
    <property type="term" value="P:chemotaxis"/>
    <property type="evidence" value="ECO:0007669"/>
    <property type="project" value="UniProtKB-KW"/>
</dbReference>
<accession>A0A2G4U6U5</accession>
<dbReference type="PRINTS" id="PR00260">
    <property type="entry name" value="CHEMTRNSDUCR"/>
</dbReference>
<gene>
    <name evidence="9" type="ORF">CS533_02885</name>
</gene>
<dbReference type="InterPro" id="IPR003660">
    <property type="entry name" value="HAMP_dom"/>
</dbReference>
<dbReference type="FunFam" id="1.10.287.950:FF:000001">
    <property type="entry name" value="Methyl-accepting chemotaxis sensory transducer"/>
    <property type="match status" value="1"/>
</dbReference>
<evidence type="ECO:0000256" key="5">
    <source>
        <dbReference type="PROSITE-ProRule" id="PRU00284"/>
    </source>
</evidence>
<protein>
    <submittedName>
        <fullName evidence="9">Methyl-accepting chemotaxis protein</fullName>
    </submittedName>
</protein>
<dbReference type="PROSITE" id="PS50111">
    <property type="entry name" value="CHEMOTAXIS_TRANSDUC_2"/>
    <property type="match status" value="1"/>
</dbReference>
<feature type="transmembrane region" description="Helical" evidence="6">
    <location>
        <begin position="195"/>
        <end position="219"/>
    </location>
</feature>
<dbReference type="InterPro" id="IPR051310">
    <property type="entry name" value="MCP_chemotaxis"/>
</dbReference>
<evidence type="ECO:0000256" key="1">
    <source>
        <dbReference type="ARBA" id="ARBA00004370"/>
    </source>
</evidence>
<dbReference type="SMART" id="SM00283">
    <property type="entry name" value="MA"/>
    <property type="match status" value="1"/>
</dbReference>
<comment type="caution">
    <text evidence="9">The sequence shown here is derived from an EMBL/GenBank/DDBJ whole genome shotgun (WGS) entry which is preliminary data.</text>
</comment>
<dbReference type="Pfam" id="PF00015">
    <property type="entry name" value="MCPsignal"/>
    <property type="match status" value="1"/>
</dbReference>
<dbReference type="PANTHER" id="PTHR43531:SF7">
    <property type="entry name" value="AEROTAXIS RECEPTOR"/>
    <property type="match status" value="1"/>
</dbReference>
<evidence type="ECO:0000256" key="2">
    <source>
        <dbReference type="ARBA" id="ARBA00022500"/>
    </source>
</evidence>
<evidence type="ECO:0000256" key="6">
    <source>
        <dbReference type="SAM" id="Phobius"/>
    </source>
</evidence>
<evidence type="ECO:0000313" key="9">
    <source>
        <dbReference type="EMBL" id="PHZ28950.1"/>
    </source>
</evidence>
<dbReference type="CDD" id="cd11386">
    <property type="entry name" value="MCP_signal"/>
    <property type="match status" value="1"/>
</dbReference>
<dbReference type="RefSeq" id="WP_005270994.1">
    <property type="nucleotide sequence ID" value="NZ_CHYZ01000011.1"/>
</dbReference>
<comment type="subcellular location">
    <subcellularLocation>
        <location evidence="1">Membrane</location>
    </subcellularLocation>
</comment>
<dbReference type="PROSITE" id="PS50885">
    <property type="entry name" value="HAMP"/>
    <property type="match status" value="1"/>
</dbReference>
<dbReference type="EMBL" id="PEHN01000002">
    <property type="protein sequence ID" value="PHZ28950.1"/>
    <property type="molecule type" value="Genomic_DNA"/>
</dbReference>
<proteinExistence type="inferred from homology"/>
<dbReference type="AlphaFoldDB" id="A0A2G4U6U5"/>
<evidence type="ECO:0000313" key="10">
    <source>
        <dbReference type="Proteomes" id="UP000229378"/>
    </source>
</evidence>
<dbReference type="Pfam" id="PF00672">
    <property type="entry name" value="HAMP"/>
    <property type="match status" value="1"/>
</dbReference>
<sequence length="532" mass="58811">MFVLLTAIIIKVIRVVILLYIVSVKKMMRFYLGMIVLFFIFLAGLSLKMSSDARDNFSDTVSLHTRVNLVQQAQYKLRTVRGELASLTMAAMSNQPIDPARVNAIRNHNKEVRSIVEQWIREPKTSTYNQELSERAGAVFVKLLDNYMRSLDNLHQSAQIINESDALMHQLEGLNQEYLKISADLISSYENKTELLHRALIVSLVIISGLFILLYLSLFRYITRNVLDRLAEASTIFSEISKGQLAKKVPQYGSNEIGKLFVNIELMRKSLAEIISGVKEAATNIKNNSVEIAEGNNDLSSRTEEQASALQETAASMEQIKTTVENNTTHAHEANKLAMDTKDMADSGSLIMVDVVHSMDTIANHASQISNIIKVIDGIAGQTNILALNAAVEAARAGEQGRGFAVVATEVRNLAQRSADAAKEIRGLIEHSVHDTQTGSKRVDSAKNTMTEIVAMVSKVSGIMQDITQASEEQSMGIRQVAVAINEMDVVTQQNSALVEESATITALMNEQTMVMEEMVSVFQLNEAELSR</sequence>
<dbReference type="Proteomes" id="UP000229378">
    <property type="component" value="Unassembled WGS sequence"/>
</dbReference>
<name>A0A2G4U6U5_YERBE</name>
<feature type="transmembrane region" description="Helical" evidence="6">
    <location>
        <begin position="6"/>
        <end position="23"/>
    </location>
</feature>
<dbReference type="InterPro" id="IPR004089">
    <property type="entry name" value="MCPsignal_dom"/>
</dbReference>
<keyword evidence="6" id="KW-0812">Transmembrane</keyword>
<dbReference type="PANTHER" id="PTHR43531">
    <property type="entry name" value="PROTEIN ICFG"/>
    <property type="match status" value="1"/>
</dbReference>
<evidence type="ECO:0000259" key="7">
    <source>
        <dbReference type="PROSITE" id="PS50111"/>
    </source>
</evidence>